<dbReference type="EMBL" id="VBAJ01000219">
    <property type="protein sequence ID" value="TMJ06789.1"/>
    <property type="molecule type" value="Genomic_DNA"/>
</dbReference>
<organism evidence="5 6">
    <name type="scientific">Candidatus Segetimicrobium genomatis</name>
    <dbReference type="NCBI Taxonomy" id="2569760"/>
    <lineage>
        <taxon>Bacteria</taxon>
        <taxon>Bacillati</taxon>
        <taxon>Candidatus Sysuimicrobiota</taxon>
        <taxon>Candidatus Sysuimicrobiia</taxon>
        <taxon>Candidatus Sysuimicrobiales</taxon>
        <taxon>Candidatus Segetimicrobiaceae</taxon>
        <taxon>Candidatus Segetimicrobium</taxon>
    </lineage>
</organism>
<evidence type="ECO:0000256" key="1">
    <source>
        <dbReference type="ARBA" id="ARBA00011028"/>
    </source>
</evidence>
<gene>
    <name evidence="5" type="ORF">E6G99_08530</name>
</gene>
<dbReference type="GO" id="GO:0030001">
    <property type="term" value="P:metal ion transport"/>
    <property type="evidence" value="ECO:0007669"/>
    <property type="project" value="InterPro"/>
</dbReference>
<name>A0A537LFJ8_9BACT</name>
<dbReference type="InterPro" id="IPR006127">
    <property type="entry name" value="ZnuA-like"/>
</dbReference>
<protein>
    <submittedName>
        <fullName evidence="5">Zinc ABC transporter substrate-binding protein</fullName>
    </submittedName>
</protein>
<sequence>MRHDERVGRLWRPLVVAGAVIGALGCAGTPRAQGTLPVVVTFYPLQEFAQRVGGDRIRVQTLVPPGAEPHDYEPRPQDITALHAARVVIYNGAGLETWLEKLRPEFPARGIIVNASDGLPLAKGIDEQEGGAQGEPPARFDPHVWLDPQLAARMVTNVAGGLQEADPQGSESYQARASSLREQLLTLHNEFAARLRSCRQKEFITTHAAFGYLARRYGLVQLPISGLSPEAEPAPARLRELVHLARAHHIKVVYYETLVSPKVAETLAREVGARVLALDPLEGLTSEELRQGRNYFSVMHENLNHLADGLDCH</sequence>
<evidence type="ECO:0000313" key="6">
    <source>
        <dbReference type="Proteomes" id="UP000318661"/>
    </source>
</evidence>
<dbReference type="PRINTS" id="PR00690">
    <property type="entry name" value="ADHESNFAMILY"/>
</dbReference>
<comment type="similarity">
    <text evidence="1 4">Belongs to the bacterial solute-binding protein 9 family.</text>
</comment>
<proteinExistence type="inferred from homology"/>
<evidence type="ECO:0000256" key="4">
    <source>
        <dbReference type="RuleBase" id="RU003512"/>
    </source>
</evidence>
<evidence type="ECO:0000256" key="2">
    <source>
        <dbReference type="ARBA" id="ARBA00022448"/>
    </source>
</evidence>
<dbReference type="PRINTS" id="PR00691">
    <property type="entry name" value="ADHESINB"/>
</dbReference>
<comment type="caution">
    <text evidence="5">The sequence shown here is derived from an EMBL/GenBank/DDBJ whole genome shotgun (WGS) entry which is preliminary data.</text>
</comment>
<keyword evidence="3" id="KW-0732">Signal</keyword>
<dbReference type="GO" id="GO:0007155">
    <property type="term" value="P:cell adhesion"/>
    <property type="evidence" value="ECO:0007669"/>
    <property type="project" value="InterPro"/>
</dbReference>
<dbReference type="InterPro" id="IPR006129">
    <property type="entry name" value="AdhesinB"/>
</dbReference>
<keyword evidence="2 4" id="KW-0813">Transport</keyword>
<evidence type="ECO:0000256" key="3">
    <source>
        <dbReference type="ARBA" id="ARBA00022729"/>
    </source>
</evidence>
<dbReference type="PROSITE" id="PS51257">
    <property type="entry name" value="PROKAR_LIPOPROTEIN"/>
    <property type="match status" value="1"/>
</dbReference>
<dbReference type="Gene3D" id="3.40.50.1980">
    <property type="entry name" value="Nitrogenase molybdenum iron protein domain"/>
    <property type="match status" value="2"/>
</dbReference>
<evidence type="ECO:0000313" key="5">
    <source>
        <dbReference type="EMBL" id="TMJ06789.1"/>
    </source>
</evidence>
<dbReference type="SUPFAM" id="SSF53807">
    <property type="entry name" value="Helical backbone' metal receptor"/>
    <property type="match status" value="1"/>
</dbReference>
<dbReference type="Pfam" id="PF01297">
    <property type="entry name" value="ZnuA"/>
    <property type="match status" value="1"/>
</dbReference>
<dbReference type="InterPro" id="IPR050492">
    <property type="entry name" value="Bact_metal-bind_prot9"/>
</dbReference>
<dbReference type="Proteomes" id="UP000318661">
    <property type="component" value="Unassembled WGS sequence"/>
</dbReference>
<dbReference type="PANTHER" id="PTHR42953:SF3">
    <property type="entry name" value="HIGH-AFFINITY ZINC UPTAKE SYSTEM PROTEIN ZNUA"/>
    <property type="match status" value="1"/>
</dbReference>
<dbReference type="AlphaFoldDB" id="A0A537LFJ8"/>
<reference evidence="5 6" key="1">
    <citation type="journal article" date="2019" name="Nat. Microbiol.">
        <title>Mediterranean grassland soil C-N compound turnover is dependent on rainfall and depth, and is mediated by genomically divergent microorganisms.</title>
        <authorList>
            <person name="Diamond S."/>
            <person name="Andeer P.F."/>
            <person name="Li Z."/>
            <person name="Crits-Christoph A."/>
            <person name="Burstein D."/>
            <person name="Anantharaman K."/>
            <person name="Lane K.R."/>
            <person name="Thomas B.C."/>
            <person name="Pan C."/>
            <person name="Northen T.R."/>
            <person name="Banfield J.F."/>
        </authorList>
    </citation>
    <scope>NUCLEOTIDE SEQUENCE [LARGE SCALE GENOMIC DNA]</scope>
    <source>
        <strain evidence="5">NP_2</strain>
    </source>
</reference>
<dbReference type="GO" id="GO:0046872">
    <property type="term" value="F:metal ion binding"/>
    <property type="evidence" value="ECO:0007669"/>
    <property type="project" value="InterPro"/>
</dbReference>
<dbReference type="PANTHER" id="PTHR42953">
    <property type="entry name" value="HIGH-AFFINITY ZINC UPTAKE SYSTEM PROTEIN ZNUA-RELATED"/>
    <property type="match status" value="1"/>
</dbReference>
<dbReference type="InterPro" id="IPR006128">
    <property type="entry name" value="Lipoprotein_PsaA-like"/>
</dbReference>
<dbReference type="CDD" id="cd01017">
    <property type="entry name" value="AdcA"/>
    <property type="match status" value="1"/>
</dbReference>
<accession>A0A537LFJ8</accession>